<protein>
    <submittedName>
        <fullName evidence="4">C2 domain-containing protein</fullName>
    </submittedName>
</protein>
<dbReference type="Gene3D" id="2.60.40.150">
    <property type="entry name" value="C2 domain"/>
    <property type="match status" value="2"/>
</dbReference>
<feature type="region of interest" description="Disordered" evidence="1">
    <location>
        <begin position="110"/>
        <end position="233"/>
    </location>
</feature>
<evidence type="ECO:0000313" key="4">
    <source>
        <dbReference type="WBParaSite" id="TMUE_1000002941.1"/>
    </source>
</evidence>
<dbReference type="PANTHER" id="PTHR10024:SF348">
    <property type="entry name" value="SYNAPTOTAGMIN-17"/>
    <property type="match status" value="1"/>
</dbReference>
<evidence type="ECO:0000259" key="2">
    <source>
        <dbReference type="PROSITE" id="PS50004"/>
    </source>
</evidence>
<dbReference type="GO" id="GO:0000149">
    <property type="term" value="F:SNARE binding"/>
    <property type="evidence" value="ECO:0007669"/>
    <property type="project" value="TreeGrafter"/>
</dbReference>
<reference evidence="4" key="1">
    <citation type="submission" date="2019-12" db="UniProtKB">
        <authorList>
            <consortium name="WormBaseParasite"/>
        </authorList>
    </citation>
    <scope>IDENTIFICATION</scope>
</reference>
<feature type="compositionally biased region" description="Polar residues" evidence="1">
    <location>
        <begin position="207"/>
        <end position="233"/>
    </location>
</feature>
<dbReference type="WBParaSite" id="TMUE_1000002941.1">
    <property type="protein sequence ID" value="TMUE_1000002941.1"/>
    <property type="gene ID" value="WBGene00294789"/>
</dbReference>
<dbReference type="SUPFAM" id="SSF49562">
    <property type="entry name" value="C2 domain (Calcium/lipid-binding domain, CaLB)"/>
    <property type="match status" value="2"/>
</dbReference>
<accession>A0A5S6Q6M5</accession>
<dbReference type="GO" id="GO:0001786">
    <property type="term" value="F:phosphatidylserine binding"/>
    <property type="evidence" value="ECO:0007669"/>
    <property type="project" value="TreeGrafter"/>
</dbReference>
<sequence length="648" mass="71031">MPHGRRQLGDPRRARSTPGCTLESASVNRMSPNDGYPAAQVSKERPASARAQLGFVDPHAGLPSAGCALPTTAGRWLRDISSDDIDEHRCGLHGPMKQTGGKDEQILSIRSRGKRTSSQRRQLPPTPILLVVGSNESESPRDLDSEDDSPPSRESHFVDSDLLDSSTPSSATDVSLLQTNPSPGKGRKGRKLPSLPEPSSSSSSPSTRKLSMQLQTNGKTPLTPTDEQFPLTRSSGMRHMSMNDVLMAPTAAGAAGRVPERRNLEVPVGSLEAIFRRCSIFSKGDGGGQASIGKGSRSVESMCTVRSEREEPKDSVGTEFSSRLNVSPAKLLPSDAPTEAAKRSSWPNARAVATLERRPSGGAYLGLLHFSIQYFPVRKRLRVLVAKAEGLAGNLRADLELSTFLKVFLSPGKVQKQKSQRLVKRSYDTVYNEEFFFVNVDAEEVRTKTVEIRLCHRTNKQFHPDLVIGEVKLPLCTVDQLASKHEIHFVRSLVPKQLKKLGRIHLSACLETAARRLTVNIAKIDDLPRFEISGLPDPFVRITLDQNRVIQTKQTRVIRGTSNPVFKEAVMFLISPKAEDLQNMSLLVSVVDAASSRTSNEVIGQVLLSNVGNEKSCLEQWRNMLQHPGKEIKACHLLKASSDLSPPY</sequence>
<evidence type="ECO:0000256" key="1">
    <source>
        <dbReference type="SAM" id="MobiDB-lite"/>
    </source>
</evidence>
<proteinExistence type="predicted"/>
<feature type="domain" description="C2" evidence="2">
    <location>
        <begin position="364"/>
        <end position="488"/>
    </location>
</feature>
<dbReference type="InterPro" id="IPR035892">
    <property type="entry name" value="C2_domain_sf"/>
</dbReference>
<dbReference type="GO" id="GO:0005544">
    <property type="term" value="F:calcium-dependent phospholipid binding"/>
    <property type="evidence" value="ECO:0007669"/>
    <property type="project" value="TreeGrafter"/>
</dbReference>
<dbReference type="GO" id="GO:0070382">
    <property type="term" value="C:exocytic vesicle"/>
    <property type="evidence" value="ECO:0007669"/>
    <property type="project" value="TreeGrafter"/>
</dbReference>
<dbReference type="CDD" id="cd00276">
    <property type="entry name" value="C2B_Synaptotagmin"/>
    <property type="match status" value="1"/>
</dbReference>
<keyword evidence="3" id="KW-1185">Reference proteome</keyword>
<dbReference type="GO" id="GO:0005509">
    <property type="term" value="F:calcium ion binding"/>
    <property type="evidence" value="ECO:0007669"/>
    <property type="project" value="TreeGrafter"/>
</dbReference>
<feature type="region of interest" description="Disordered" evidence="1">
    <location>
        <begin position="1"/>
        <end position="48"/>
    </location>
</feature>
<evidence type="ECO:0000313" key="3">
    <source>
        <dbReference type="Proteomes" id="UP000046395"/>
    </source>
</evidence>
<dbReference type="AlphaFoldDB" id="A0A5S6Q6M5"/>
<feature type="compositionally biased region" description="Low complexity" evidence="1">
    <location>
        <begin position="163"/>
        <end position="173"/>
    </location>
</feature>
<dbReference type="GO" id="GO:0017156">
    <property type="term" value="P:calcium-ion regulated exocytosis"/>
    <property type="evidence" value="ECO:0007669"/>
    <property type="project" value="TreeGrafter"/>
</dbReference>
<dbReference type="PANTHER" id="PTHR10024">
    <property type="entry name" value="SYNAPTOTAGMIN"/>
    <property type="match status" value="1"/>
</dbReference>
<dbReference type="PROSITE" id="PS50004">
    <property type="entry name" value="C2"/>
    <property type="match status" value="2"/>
</dbReference>
<dbReference type="STRING" id="70415.A0A5S6Q6M5"/>
<feature type="compositionally biased region" description="Low complexity" evidence="1">
    <location>
        <begin position="192"/>
        <end position="206"/>
    </location>
</feature>
<feature type="compositionally biased region" description="Basic and acidic residues" evidence="1">
    <location>
        <begin position="150"/>
        <end position="159"/>
    </location>
</feature>
<feature type="domain" description="C2" evidence="2">
    <location>
        <begin position="500"/>
        <end position="622"/>
    </location>
</feature>
<dbReference type="SMART" id="SM00239">
    <property type="entry name" value="C2"/>
    <property type="match status" value="2"/>
</dbReference>
<name>A0A5S6Q6M5_TRIMR</name>
<dbReference type="Proteomes" id="UP000046395">
    <property type="component" value="Unassembled WGS sequence"/>
</dbReference>
<dbReference type="GO" id="GO:0005886">
    <property type="term" value="C:plasma membrane"/>
    <property type="evidence" value="ECO:0007669"/>
    <property type="project" value="TreeGrafter"/>
</dbReference>
<dbReference type="Pfam" id="PF00168">
    <property type="entry name" value="C2"/>
    <property type="match status" value="2"/>
</dbReference>
<dbReference type="InterPro" id="IPR000008">
    <property type="entry name" value="C2_dom"/>
</dbReference>
<organism evidence="3 4">
    <name type="scientific">Trichuris muris</name>
    <name type="common">Mouse whipworm</name>
    <dbReference type="NCBI Taxonomy" id="70415"/>
    <lineage>
        <taxon>Eukaryota</taxon>
        <taxon>Metazoa</taxon>
        <taxon>Ecdysozoa</taxon>
        <taxon>Nematoda</taxon>
        <taxon>Enoplea</taxon>
        <taxon>Dorylaimia</taxon>
        <taxon>Trichinellida</taxon>
        <taxon>Trichuridae</taxon>
        <taxon>Trichuris</taxon>
    </lineage>
</organism>
<dbReference type="GO" id="GO:0030276">
    <property type="term" value="F:clathrin binding"/>
    <property type="evidence" value="ECO:0007669"/>
    <property type="project" value="TreeGrafter"/>
</dbReference>